<dbReference type="AlphaFoldDB" id="A0A9K3EA30"/>
<dbReference type="InterPro" id="IPR038860">
    <property type="entry name" value="YCF72"/>
</dbReference>
<keyword evidence="7" id="KW-0687">Ribonucleoprotein</keyword>
<dbReference type="Proteomes" id="UP000215914">
    <property type="component" value="Unassembled WGS sequence"/>
</dbReference>
<comment type="caution">
    <text evidence="7">The sequence shown here is derived from an EMBL/GenBank/DDBJ whole genome shotgun (WGS) entry which is preliminary data.</text>
</comment>
<keyword evidence="6" id="KW-0934">Plastid</keyword>
<keyword evidence="5" id="KW-0150">Chloroplast</keyword>
<dbReference type="Gramene" id="mRNA:HanXRQr2_Chr14g0649241">
    <property type="protein sequence ID" value="mRNA:HanXRQr2_Chr14g0649241"/>
    <property type="gene ID" value="HanXRQr2_Chr14g0649241"/>
</dbReference>
<dbReference type="GO" id="GO:0009507">
    <property type="term" value="C:chloroplast"/>
    <property type="evidence" value="ECO:0007669"/>
    <property type="project" value="UniProtKB-SubCell"/>
</dbReference>
<evidence type="ECO:0000256" key="2">
    <source>
        <dbReference type="ARBA" id="ARBA00006242"/>
    </source>
</evidence>
<evidence type="ECO:0000256" key="4">
    <source>
        <dbReference type="ARBA" id="ARBA00021519"/>
    </source>
</evidence>
<proteinExistence type="inferred from homology"/>
<comment type="similarity">
    <text evidence="3">Belongs to the ycf72 family.</text>
</comment>
<comment type="subcellular location">
    <subcellularLocation>
        <location evidence="1">Plastid</location>
        <location evidence="1">Chloroplast</location>
    </subcellularLocation>
</comment>
<dbReference type="GO" id="GO:0006412">
    <property type="term" value="P:translation"/>
    <property type="evidence" value="ECO:0007669"/>
    <property type="project" value="InterPro"/>
</dbReference>
<accession>A0A9K3EA30</accession>
<evidence type="ECO:0000313" key="7">
    <source>
        <dbReference type="EMBL" id="KAF5769520.1"/>
    </source>
</evidence>
<keyword evidence="8" id="KW-1185">Reference proteome</keyword>
<protein>
    <recommendedName>
        <fullName evidence="4">Uncharacterized protein ycf72</fullName>
    </recommendedName>
</protein>
<dbReference type="Gene3D" id="1.10.287.610">
    <property type="entry name" value="Helix hairpin bin"/>
    <property type="match status" value="1"/>
</dbReference>
<dbReference type="PANTHER" id="PTHR37377:SF2">
    <property type="entry name" value="SMALL RIBOSOMAL SUBUNIT PROTEIN US2C"/>
    <property type="match status" value="1"/>
</dbReference>
<name>A0A9K3EA30_HELAN</name>
<evidence type="ECO:0000256" key="1">
    <source>
        <dbReference type="ARBA" id="ARBA00004229"/>
    </source>
</evidence>
<dbReference type="Gene3D" id="3.40.50.10490">
    <property type="entry name" value="Glucose-6-phosphate isomerase like protein, domain 1"/>
    <property type="match status" value="1"/>
</dbReference>
<evidence type="ECO:0000256" key="3">
    <source>
        <dbReference type="ARBA" id="ARBA00009599"/>
    </source>
</evidence>
<dbReference type="GO" id="GO:0003735">
    <property type="term" value="F:structural constituent of ribosome"/>
    <property type="evidence" value="ECO:0007669"/>
    <property type="project" value="InterPro"/>
</dbReference>
<reference evidence="7" key="2">
    <citation type="submission" date="2020-06" db="EMBL/GenBank/DDBJ databases">
        <title>Helianthus annuus Genome sequencing and assembly Release 2.</title>
        <authorList>
            <person name="Gouzy J."/>
            <person name="Langlade N."/>
            <person name="Munos S."/>
        </authorList>
    </citation>
    <scope>NUCLEOTIDE SEQUENCE</scope>
    <source>
        <tissue evidence="7">Leaves</tissue>
    </source>
</reference>
<dbReference type="Pfam" id="PF00318">
    <property type="entry name" value="Ribosomal_S2"/>
    <property type="match status" value="1"/>
</dbReference>
<organism evidence="7 8">
    <name type="scientific">Helianthus annuus</name>
    <name type="common">Common sunflower</name>
    <dbReference type="NCBI Taxonomy" id="4232"/>
    <lineage>
        <taxon>Eukaryota</taxon>
        <taxon>Viridiplantae</taxon>
        <taxon>Streptophyta</taxon>
        <taxon>Embryophyta</taxon>
        <taxon>Tracheophyta</taxon>
        <taxon>Spermatophyta</taxon>
        <taxon>Magnoliopsida</taxon>
        <taxon>eudicotyledons</taxon>
        <taxon>Gunneridae</taxon>
        <taxon>Pentapetalae</taxon>
        <taxon>asterids</taxon>
        <taxon>campanulids</taxon>
        <taxon>Asterales</taxon>
        <taxon>Asteraceae</taxon>
        <taxon>Asteroideae</taxon>
        <taxon>Heliantheae alliance</taxon>
        <taxon>Heliantheae</taxon>
        <taxon>Helianthus</taxon>
    </lineage>
</organism>
<dbReference type="PANTHER" id="PTHR37377">
    <property type="entry name" value="RIBULOSE BISPHOSPHATE CARBOXYLASE LARGE CHAIN"/>
    <property type="match status" value="1"/>
</dbReference>
<dbReference type="GO" id="GO:0015935">
    <property type="term" value="C:small ribosomal subunit"/>
    <property type="evidence" value="ECO:0007669"/>
    <property type="project" value="InterPro"/>
</dbReference>
<dbReference type="SUPFAM" id="SSF52313">
    <property type="entry name" value="Ribosomal protein S2"/>
    <property type="match status" value="1"/>
</dbReference>
<dbReference type="InterPro" id="IPR005706">
    <property type="entry name" value="Ribosomal_uS2_bac/mit/plastid"/>
</dbReference>
<sequence>MDNVTNFVGLNGYHGFLDIKRTSPEGYFNVVGFPSFAISFATAHVVLANCPPFPSVISMLCMVLLKGISVEVESFFLSIKTPSQTVQASSKAYGFLDADASRGKQFLIVGAKNKEVDSAAWATIRARCHYVNKKCLGGMLMNLSTTETRLHKFRDLITEEKTGGLSHLPKRDATMLKRRLSYLQTYLNGIKYMTGLPDIYNYTMYNLE</sequence>
<reference evidence="7" key="1">
    <citation type="journal article" date="2017" name="Nature">
        <title>The sunflower genome provides insights into oil metabolism, flowering and Asterid evolution.</title>
        <authorList>
            <person name="Badouin H."/>
            <person name="Gouzy J."/>
            <person name="Grassa C.J."/>
            <person name="Murat F."/>
            <person name="Staton S.E."/>
            <person name="Cottret L."/>
            <person name="Lelandais-Briere C."/>
            <person name="Owens G.L."/>
            <person name="Carrere S."/>
            <person name="Mayjonade B."/>
            <person name="Legrand L."/>
            <person name="Gill N."/>
            <person name="Kane N.C."/>
            <person name="Bowers J.E."/>
            <person name="Hubner S."/>
            <person name="Bellec A."/>
            <person name="Berard A."/>
            <person name="Berges H."/>
            <person name="Blanchet N."/>
            <person name="Boniface M.C."/>
            <person name="Brunel D."/>
            <person name="Catrice O."/>
            <person name="Chaidir N."/>
            <person name="Claudel C."/>
            <person name="Donnadieu C."/>
            <person name="Faraut T."/>
            <person name="Fievet G."/>
            <person name="Helmstetter N."/>
            <person name="King M."/>
            <person name="Knapp S.J."/>
            <person name="Lai Z."/>
            <person name="Le Paslier M.C."/>
            <person name="Lippi Y."/>
            <person name="Lorenzon L."/>
            <person name="Mandel J.R."/>
            <person name="Marage G."/>
            <person name="Marchand G."/>
            <person name="Marquand E."/>
            <person name="Bret-Mestries E."/>
            <person name="Morien E."/>
            <person name="Nambeesan S."/>
            <person name="Nguyen T."/>
            <person name="Pegot-Espagnet P."/>
            <person name="Pouilly N."/>
            <person name="Raftis F."/>
            <person name="Sallet E."/>
            <person name="Schiex T."/>
            <person name="Thomas J."/>
            <person name="Vandecasteele C."/>
            <person name="Vares D."/>
            <person name="Vear F."/>
            <person name="Vautrin S."/>
            <person name="Crespi M."/>
            <person name="Mangin B."/>
            <person name="Burke J.M."/>
            <person name="Salse J."/>
            <person name="Munos S."/>
            <person name="Vincourt P."/>
            <person name="Rieseberg L.H."/>
            <person name="Langlade N.B."/>
        </authorList>
    </citation>
    <scope>NUCLEOTIDE SEQUENCE</scope>
    <source>
        <tissue evidence="7">Leaves</tissue>
    </source>
</reference>
<comment type="similarity">
    <text evidence="2">Belongs to the universal ribosomal protein uS2 family.</text>
</comment>
<dbReference type="InterPro" id="IPR023591">
    <property type="entry name" value="Ribosomal_uS2_flav_dom_sf"/>
</dbReference>
<evidence type="ECO:0000313" key="8">
    <source>
        <dbReference type="Proteomes" id="UP000215914"/>
    </source>
</evidence>
<dbReference type="EMBL" id="MNCJ02000329">
    <property type="protein sequence ID" value="KAF5769520.1"/>
    <property type="molecule type" value="Genomic_DNA"/>
</dbReference>
<dbReference type="NCBIfam" id="TIGR01011">
    <property type="entry name" value="rpsB_bact"/>
    <property type="match status" value="1"/>
</dbReference>
<evidence type="ECO:0000256" key="6">
    <source>
        <dbReference type="ARBA" id="ARBA00022640"/>
    </source>
</evidence>
<keyword evidence="7" id="KW-0689">Ribosomal protein</keyword>
<dbReference type="InterPro" id="IPR001865">
    <property type="entry name" value="Ribosomal_uS2"/>
</dbReference>
<gene>
    <name evidence="7" type="ORF">HanXRQr2_Chr14g0649241</name>
</gene>
<evidence type="ECO:0000256" key="5">
    <source>
        <dbReference type="ARBA" id="ARBA00022528"/>
    </source>
</evidence>